<evidence type="ECO:0000256" key="9">
    <source>
        <dbReference type="ARBA" id="ARBA00049985"/>
    </source>
</evidence>
<dbReference type="PROSITE" id="PS50893">
    <property type="entry name" value="ABC_TRANSPORTER_2"/>
    <property type="match status" value="1"/>
</dbReference>
<dbReference type="Pfam" id="PF13732">
    <property type="entry name" value="DrrA1-3_C"/>
    <property type="match status" value="1"/>
</dbReference>
<protein>
    <submittedName>
        <fullName evidence="12">Daunorubicin resistance protein DrrA family ABC transporter ATP-binding protein</fullName>
    </submittedName>
</protein>
<dbReference type="NCBIfam" id="TIGR01188">
    <property type="entry name" value="drrA"/>
    <property type="match status" value="1"/>
</dbReference>
<comment type="caution">
    <text evidence="12">The sequence shown here is derived from an EMBL/GenBank/DDBJ whole genome shotgun (WGS) entry which is preliminary data.</text>
</comment>
<dbReference type="InterPro" id="IPR003439">
    <property type="entry name" value="ABC_transporter-like_ATP-bd"/>
</dbReference>
<evidence type="ECO:0000313" key="13">
    <source>
        <dbReference type="Proteomes" id="UP000613840"/>
    </source>
</evidence>
<evidence type="ECO:0000259" key="11">
    <source>
        <dbReference type="PROSITE" id="PS50893"/>
    </source>
</evidence>
<dbReference type="InterPro" id="IPR027417">
    <property type="entry name" value="P-loop_NTPase"/>
</dbReference>
<dbReference type="GO" id="GO:0005524">
    <property type="term" value="F:ATP binding"/>
    <property type="evidence" value="ECO:0007669"/>
    <property type="project" value="UniProtKB-KW"/>
</dbReference>
<gene>
    <name evidence="12" type="ORF">GCM10011575_27040</name>
</gene>
<dbReference type="EMBL" id="BMMZ01000006">
    <property type="protein sequence ID" value="GGL67138.1"/>
    <property type="molecule type" value="Genomic_DNA"/>
</dbReference>
<dbReference type="PANTHER" id="PTHR42711">
    <property type="entry name" value="ABC TRANSPORTER ATP-BINDING PROTEIN"/>
    <property type="match status" value="1"/>
</dbReference>
<evidence type="ECO:0000256" key="8">
    <source>
        <dbReference type="ARBA" id="ARBA00023251"/>
    </source>
</evidence>
<keyword evidence="2" id="KW-0813">Transport</keyword>
<evidence type="ECO:0000256" key="5">
    <source>
        <dbReference type="ARBA" id="ARBA00022840"/>
    </source>
</evidence>
<evidence type="ECO:0000256" key="7">
    <source>
        <dbReference type="ARBA" id="ARBA00023136"/>
    </source>
</evidence>
<dbReference type="InterPro" id="IPR003593">
    <property type="entry name" value="AAA+_ATPase"/>
</dbReference>
<reference evidence="12" key="1">
    <citation type="journal article" date="2014" name="Int. J. Syst. Evol. Microbiol.">
        <title>Complete genome sequence of Corynebacterium casei LMG S-19264T (=DSM 44701T), isolated from a smear-ripened cheese.</title>
        <authorList>
            <consortium name="US DOE Joint Genome Institute (JGI-PGF)"/>
            <person name="Walter F."/>
            <person name="Albersmeier A."/>
            <person name="Kalinowski J."/>
            <person name="Ruckert C."/>
        </authorList>
    </citation>
    <scope>NUCLEOTIDE SEQUENCE</scope>
    <source>
        <strain evidence="12">CGMCC 4.7306</strain>
    </source>
</reference>
<keyword evidence="13" id="KW-1185">Reference proteome</keyword>
<dbReference type="PANTHER" id="PTHR42711:SF19">
    <property type="entry name" value="DOXORUBICIN RESISTANCE ATP-BINDING PROTEIN DRRA"/>
    <property type="match status" value="1"/>
</dbReference>
<accession>A0A917SA51</accession>
<evidence type="ECO:0000256" key="6">
    <source>
        <dbReference type="ARBA" id="ARBA00022967"/>
    </source>
</evidence>
<dbReference type="InterPro" id="IPR005894">
    <property type="entry name" value="DrrA"/>
</dbReference>
<dbReference type="GO" id="GO:0046677">
    <property type="term" value="P:response to antibiotic"/>
    <property type="evidence" value="ECO:0007669"/>
    <property type="project" value="UniProtKB-KW"/>
</dbReference>
<organism evidence="12 13">
    <name type="scientific">Microlunatus endophyticus</name>
    <dbReference type="NCBI Taxonomy" id="1716077"/>
    <lineage>
        <taxon>Bacteria</taxon>
        <taxon>Bacillati</taxon>
        <taxon>Actinomycetota</taxon>
        <taxon>Actinomycetes</taxon>
        <taxon>Propionibacteriales</taxon>
        <taxon>Propionibacteriaceae</taxon>
        <taxon>Microlunatus</taxon>
    </lineage>
</organism>
<feature type="domain" description="ABC transporter" evidence="11">
    <location>
        <begin position="26"/>
        <end position="256"/>
    </location>
</feature>
<evidence type="ECO:0000313" key="12">
    <source>
        <dbReference type="EMBL" id="GGL67138.1"/>
    </source>
</evidence>
<name>A0A917SA51_9ACTN</name>
<keyword evidence="4" id="KW-0547">Nucleotide-binding</keyword>
<feature type="region of interest" description="Disordered" evidence="10">
    <location>
        <begin position="1"/>
        <end position="20"/>
    </location>
</feature>
<evidence type="ECO:0000256" key="1">
    <source>
        <dbReference type="ARBA" id="ARBA00004413"/>
    </source>
</evidence>
<sequence length="338" mass="35720">MRASSESSGNNLPGISDEEHSMTATIEAAGLRKRFGTTQALDGVDLYAEQGTVLGVLGPNGAGKTTAVRVLATLLQADSGTATIAGYDVAKQPQKVRETVGLTGQYASVDEDLTGTENLVMIGQLLNLSGAQARVRAKELLAWFDLTEAAGRPAKKYSGGMRRRLDLAASLVGRPSVIFLDEPTTGLDPAKREDMWDVVRNLVTEGSTVLLTTQYLEEADALADKITVIDHGRVIANDTADGLKRVIGGHRIKVRPTDPEQLGRVATLLTRIGTGEPEATGRNTLTVPVTDETVLPVVVGQLADAGIGVTELSLHLPTLDEVFLTLTGKATDDEEVAA</sequence>
<evidence type="ECO:0000256" key="4">
    <source>
        <dbReference type="ARBA" id="ARBA00022741"/>
    </source>
</evidence>
<keyword evidence="7" id="KW-0472">Membrane</keyword>
<dbReference type="InterPro" id="IPR025302">
    <property type="entry name" value="DrrA1/2-like_C"/>
</dbReference>
<dbReference type="GO" id="GO:0016887">
    <property type="term" value="F:ATP hydrolysis activity"/>
    <property type="evidence" value="ECO:0007669"/>
    <property type="project" value="InterPro"/>
</dbReference>
<dbReference type="AlphaFoldDB" id="A0A917SA51"/>
<keyword evidence="8" id="KW-0046">Antibiotic resistance</keyword>
<evidence type="ECO:0000256" key="3">
    <source>
        <dbReference type="ARBA" id="ARBA00022475"/>
    </source>
</evidence>
<keyword evidence="6" id="KW-1278">Translocase</keyword>
<dbReference type="Pfam" id="PF00005">
    <property type="entry name" value="ABC_tran"/>
    <property type="match status" value="1"/>
</dbReference>
<dbReference type="InterPro" id="IPR017871">
    <property type="entry name" value="ABC_transporter-like_CS"/>
</dbReference>
<dbReference type="SUPFAM" id="SSF52540">
    <property type="entry name" value="P-loop containing nucleoside triphosphate hydrolases"/>
    <property type="match status" value="1"/>
</dbReference>
<keyword evidence="3" id="KW-1003">Cell membrane</keyword>
<proteinExistence type="inferred from homology"/>
<dbReference type="FunFam" id="3.40.50.300:FF:000589">
    <property type="entry name" value="ABC transporter, ATP-binding subunit"/>
    <property type="match status" value="1"/>
</dbReference>
<dbReference type="InterPro" id="IPR050763">
    <property type="entry name" value="ABC_transporter_ATP-binding"/>
</dbReference>
<dbReference type="Proteomes" id="UP000613840">
    <property type="component" value="Unassembled WGS sequence"/>
</dbReference>
<dbReference type="GO" id="GO:0005886">
    <property type="term" value="C:plasma membrane"/>
    <property type="evidence" value="ECO:0007669"/>
    <property type="project" value="UniProtKB-SubCell"/>
</dbReference>
<feature type="compositionally biased region" description="Polar residues" evidence="10">
    <location>
        <begin position="1"/>
        <end position="13"/>
    </location>
</feature>
<evidence type="ECO:0000256" key="10">
    <source>
        <dbReference type="SAM" id="MobiDB-lite"/>
    </source>
</evidence>
<comment type="subcellular location">
    <subcellularLocation>
        <location evidence="1">Cell membrane</location>
        <topology evidence="1">Peripheral membrane protein</topology>
        <orientation evidence="1">Cytoplasmic side</orientation>
    </subcellularLocation>
</comment>
<keyword evidence="5 12" id="KW-0067">ATP-binding</keyword>
<dbReference type="Gene3D" id="3.40.50.300">
    <property type="entry name" value="P-loop containing nucleotide triphosphate hydrolases"/>
    <property type="match status" value="1"/>
</dbReference>
<evidence type="ECO:0000256" key="2">
    <source>
        <dbReference type="ARBA" id="ARBA00022448"/>
    </source>
</evidence>
<dbReference type="GO" id="GO:0043215">
    <property type="term" value="P:daunorubicin transport"/>
    <property type="evidence" value="ECO:0007669"/>
    <property type="project" value="InterPro"/>
</dbReference>
<reference evidence="12" key="2">
    <citation type="submission" date="2020-09" db="EMBL/GenBank/DDBJ databases">
        <authorList>
            <person name="Sun Q."/>
            <person name="Zhou Y."/>
        </authorList>
    </citation>
    <scope>NUCLEOTIDE SEQUENCE</scope>
    <source>
        <strain evidence="12">CGMCC 4.7306</strain>
    </source>
</reference>
<dbReference type="PROSITE" id="PS00211">
    <property type="entry name" value="ABC_TRANSPORTER_1"/>
    <property type="match status" value="1"/>
</dbReference>
<dbReference type="GO" id="GO:1900753">
    <property type="term" value="P:doxorubicin transport"/>
    <property type="evidence" value="ECO:0007669"/>
    <property type="project" value="InterPro"/>
</dbReference>
<dbReference type="SMART" id="SM00382">
    <property type="entry name" value="AAA"/>
    <property type="match status" value="1"/>
</dbReference>
<comment type="similarity">
    <text evidence="9">Belongs to the ABC transporter superfamily. Drug exporter-1 (DrugE1) (TC 3.A.1.105) family.</text>
</comment>